<name>A0A2P2PKY8_RHIMU</name>
<dbReference type="EMBL" id="GGEC01074861">
    <property type="protein sequence ID" value="MBX55345.1"/>
    <property type="molecule type" value="Transcribed_RNA"/>
</dbReference>
<reference evidence="1" key="1">
    <citation type="submission" date="2018-02" db="EMBL/GenBank/DDBJ databases">
        <title>Rhizophora mucronata_Transcriptome.</title>
        <authorList>
            <person name="Meera S.P."/>
            <person name="Sreeshan A."/>
            <person name="Augustine A."/>
        </authorList>
    </citation>
    <scope>NUCLEOTIDE SEQUENCE</scope>
    <source>
        <tissue evidence="1">Leaf</tissue>
    </source>
</reference>
<dbReference type="AlphaFoldDB" id="A0A2P2PKY8"/>
<proteinExistence type="predicted"/>
<accession>A0A2P2PKY8</accession>
<sequence length="51" mass="5966">MPAIMMQSHSQPSTSWDQVLRGICENSNYQIGRSLYRSTTSRLSFQLHHRQ</sequence>
<organism evidence="1">
    <name type="scientific">Rhizophora mucronata</name>
    <name type="common">Asiatic mangrove</name>
    <dbReference type="NCBI Taxonomy" id="61149"/>
    <lineage>
        <taxon>Eukaryota</taxon>
        <taxon>Viridiplantae</taxon>
        <taxon>Streptophyta</taxon>
        <taxon>Embryophyta</taxon>
        <taxon>Tracheophyta</taxon>
        <taxon>Spermatophyta</taxon>
        <taxon>Magnoliopsida</taxon>
        <taxon>eudicotyledons</taxon>
        <taxon>Gunneridae</taxon>
        <taxon>Pentapetalae</taxon>
        <taxon>rosids</taxon>
        <taxon>fabids</taxon>
        <taxon>Malpighiales</taxon>
        <taxon>Rhizophoraceae</taxon>
        <taxon>Rhizophora</taxon>
    </lineage>
</organism>
<protein>
    <submittedName>
        <fullName evidence="1">Uncharacterized protein</fullName>
    </submittedName>
</protein>
<evidence type="ECO:0000313" key="1">
    <source>
        <dbReference type="EMBL" id="MBX55345.1"/>
    </source>
</evidence>